<dbReference type="InterPro" id="IPR036866">
    <property type="entry name" value="RibonucZ/Hydroxyglut_hydro"/>
</dbReference>
<dbReference type="GO" id="GO:0003723">
    <property type="term" value="F:RNA binding"/>
    <property type="evidence" value="ECO:0007669"/>
    <property type="project" value="UniProtKB-KW"/>
</dbReference>
<keyword evidence="1" id="KW-0963">Cytoplasm</keyword>
<feature type="binding site" evidence="11">
    <location>
        <position position="69"/>
    </location>
    <ligand>
        <name>Zn(2+)</name>
        <dbReference type="ChEBI" id="CHEBI:29105"/>
        <label>1</label>
        <note>catalytic</note>
    </ligand>
</feature>
<comment type="cofactor">
    <cofactor evidence="11">
        <name>Ca(2+)</name>
        <dbReference type="ChEBI" id="CHEBI:29108"/>
    </cofactor>
    <text evidence="11">Binds 1 Ca(2+) cation per subunit. Seen in 1 crystal structure, it is not clear if it is physiologically important.</text>
</comment>
<feature type="binding site" evidence="11">
    <location>
        <position position="65"/>
    </location>
    <ligand>
        <name>Zn(2+)</name>
        <dbReference type="ChEBI" id="CHEBI:29105"/>
        <label>1</label>
        <note>catalytic</note>
    </ligand>
</feature>
<evidence type="ECO:0000256" key="11">
    <source>
        <dbReference type="PIRSR" id="PIRSR004803-3"/>
    </source>
</evidence>
<feature type="binding site" evidence="11">
    <location>
        <position position="40"/>
    </location>
    <ligand>
        <name>Ca(2+)</name>
        <dbReference type="ChEBI" id="CHEBI:29108"/>
    </ligand>
</feature>
<dbReference type="NCBIfam" id="TIGR00649">
    <property type="entry name" value="MG423"/>
    <property type="match status" value="1"/>
</dbReference>
<dbReference type="Pfam" id="PF22505">
    <property type="entry name" value="RNase_J_b_CASP"/>
    <property type="match status" value="1"/>
</dbReference>
<feature type="domain" description="Metallo-beta-lactamase" evidence="12">
    <location>
        <begin position="12"/>
        <end position="212"/>
    </location>
</feature>
<dbReference type="InterPro" id="IPR011108">
    <property type="entry name" value="RMMBL"/>
</dbReference>
<evidence type="ECO:0000256" key="4">
    <source>
        <dbReference type="ARBA" id="ARBA00022759"/>
    </source>
</evidence>
<dbReference type="EMBL" id="PFIK01000017">
    <property type="protein sequence ID" value="PIX30208.1"/>
    <property type="molecule type" value="Genomic_DNA"/>
</dbReference>
<dbReference type="SUPFAM" id="SSF56281">
    <property type="entry name" value="Metallo-hydrolase/oxidoreductase"/>
    <property type="match status" value="1"/>
</dbReference>
<dbReference type="CDD" id="cd07714">
    <property type="entry name" value="RNaseJ_MBL-fold"/>
    <property type="match status" value="1"/>
</dbReference>
<evidence type="ECO:0000259" key="12">
    <source>
        <dbReference type="SMART" id="SM00849"/>
    </source>
</evidence>
<feature type="binding site" evidence="11">
    <location>
        <position position="384"/>
    </location>
    <ligand>
        <name>Zn(2+)</name>
        <dbReference type="ChEBI" id="CHEBI:29105"/>
        <label>1</label>
        <note>catalytic</note>
    </ligand>
</feature>
<evidence type="ECO:0000256" key="7">
    <source>
        <dbReference type="ARBA" id="ARBA00022839"/>
    </source>
</evidence>
<dbReference type="Pfam" id="PF07521">
    <property type="entry name" value="RMMBL"/>
    <property type="match status" value="1"/>
</dbReference>
<dbReference type="InterPro" id="IPR042173">
    <property type="entry name" value="RNase_J_2"/>
</dbReference>
<evidence type="ECO:0000256" key="9">
    <source>
        <dbReference type="PIRSR" id="PIRSR004803-1"/>
    </source>
</evidence>
<dbReference type="InterPro" id="IPR030854">
    <property type="entry name" value="RNase_J_bac"/>
</dbReference>
<evidence type="ECO:0000256" key="3">
    <source>
        <dbReference type="ARBA" id="ARBA00022723"/>
    </source>
</evidence>
<keyword evidence="7" id="KW-0269">Exonuclease</keyword>
<evidence type="ECO:0000256" key="2">
    <source>
        <dbReference type="ARBA" id="ARBA00022722"/>
    </source>
</evidence>
<dbReference type="SMART" id="SM00849">
    <property type="entry name" value="Lactamase_B"/>
    <property type="match status" value="1"/>
</dbReference>
<dbReference type="GO" id="GO:0004521">
    <property type="term" value="F:RNA endonuclease activity"/>
    <property type="evidence" value="ECO:0007669"/>
    <property type="project" value="InterPro"/>
</dbReference>
<dbReference type="GO" id="GO:0004534">
    <property type="term" value="F:5'-3' RNA exonuclease activity"/>
    <property type="evidence" value="ECO:0007669"/>
    <property type="project" value="InterPro"/>
</dbReference>
<feature type="binding site" evidence="11">
    <location>
        <position position="70"/>
    </location>
    <ligand>
        <name>Zn(2+)</name>
        <dbReference type="ChEBI" id="CHEBI:29105"/>
        <label>1</label>
        <note>catalytic</note>
    </ligand>
</feature>
<name>A0A2M7K1S3_9BACT</name>
<dbReference type="PROSITE" id="PS01292">
    <property type="entry name" value="UPF0036"/>
    <property type="match status" value="1"/>
</dbReference>
<feature type="binding site" evidence="11">
    <location>
        <position position="438"/>
    </location>
    <ligand>
        <name>Ca(2+)</name>
        <dbReference type="ChEBI" id="CHEBI:29108"/>
    </ligand>
</feature>
<keyword evidence="2" id="KW-0540">Nuclease</keyword>
<dbReference type="AlphaFoldDB" id="A0A2M7K1S3"/>
<dbReference type="Pfam" id="PF17770">
    <property type="entry name" value="RNase_J_C"/>
    <property type="match status" value="1"/>
</dbReference>
<gene>
    <name evidence="13" type="ORF">COZ63_00975</name>
</gene>
<feature type="active site" description="Proton donor" evidence="9">
    <location>
        <position position="189"/>
    </location>
</feature>
<dbReference type="PANTHER" id="PTHR43694">
    <property type="entry name" value="RIBONUCLEASE J"/>
    <property type="match status" value="1"/>
</dbReference>
<accession>A0A2M7K1S3</accession>
<feature type="binding site" evidence="11">
    <location>
        <position position="42"/>
    </location>
    <ligand>
        <name>Ca(2+)</name>
        <dbReference type="ChEBI" id="CHEBI:29108"/>
    </ligand>
</feature>
<evidence type="ECO:0000313" key="13">
    <source>
        <dbReference type="EMBL" id="PIX30208.1"/>
    </source>
</evidence>
<dbReference type="Gene3D" id="3.40.50.10710">
    <property type="entry name" value="Metallo-hydrolase/oxidoreductase"/>
    <property type="match status" value="1"/>
</dbReference>
<organism evidence="13 14">
    <name type="scientific">Candidatus Berkelbacteria bacterium CG_4_8_14_3_um_filter_42_13</name>
    <dbReference type="NCBI Taxonomy" id="1974505"/>
    <lineage>
        <taxon>Bacteria</taxon>
        <taxon>Candidatus Berkelbacteria</taxon>
    </lineage>
</organism>
<dbReference type="Gene3D" id="3.60.15.10">
    <property type="entry name" value="Ribonuclease Z/Hydroxyacylglutathione hydrolase-like"/>
    <property type="match status" value="1"/>
</dbReference>
<evidence type="ECO:0000256" key="6">
    <source>
        <dbReference type="ARBA" id="ARBA00022833"/>
    </source>
</evidence>
<keyword evidence="8" id="KW-0694">RNA-binding</keyword>
<feature type="active site" description="Proton acceptor" evidence="9">
    <location>
        <position position="362"/>
    </location>
</feature>
<keyword evidence="4" id="KW-0255">Endonuclease</keyword>
<feature type="binding site" evidence="10">
    <location>
        <begin position="358"/>
        <end position="362"/>
    </location>
    <ligand>
        <name>substrate</name>
    </ligand>
</feature>
<dbReference type="GO" id="GO:0008270">
    <property type="term" value="F:zinc ion binding"/>
    <property type="evidence" value="ECO:0007669"/>
    <property type="project" value="InterPro"/>
</dbReference>
<feature type="non-terminal residue" evidence="13">
    <location>
        <position position="1"/>
    </location>
</feature>
<evidence type="ECO:0000256" key="8">
    <source>
        <dbReference type="ARBA" id="ARBA00022884"/>
    </source>
</evidence>
<dbReference type="Proteomes" id="UP000229924">
    <property type="component" value="Unassembled WGS sequence"/>
</dbReference>
<dbReference type="Pfam" id="PF12706">
    <property type="entry name" value="Lactamase_B_2"/>
    <property type="match status" value="1"/>
</dbReference>
<sequence length="552" mass="61222">RFIPLGGLEEVGKNMSAIEYGNDILVIDMGLMFPNEDMPGIDYVIPDINYLVENKDKIRGVIITHGHLDHTGAIPYLYDKLGSPQIYSAPLTVGLIKKRLEEFGLENRVKLATITPGEDVLQLGVFKVETFRLNHNIPDNMGLAITTPEGILVYATDWKFDHTPADGRPTDFSKLAVLGGQGVLALFSDSTNAQKPGHTISEKEVEDVLFKLVENARGRVIIATFSTLISRIQQILNVARKMNRKVAFSGRSMIANVEIASSLKALIISADIMIDVGDINKFPDNRVLIVCTGSQGEERSALTRIAAGEHRQIKVKKGDTVILSSSPIPGNERSVNDVMDNLFREGARVIYQKLMDVHTSGHAYQEDLKLMIGLIKPKFFIPIHGERHKLMVHAQIAEDVGIPEENILVSDNGQIIEFVDGRGSVTNKRVPASYVMVDGLGVGDVGNIVLRDRKAMAADGIFVVIVTVNHETGQIVTSPDIISRGFIYMRENENLVHKARAEVKRLFAKHAADRKARGDWALIKTKLREDLGKFLYRETERRPMVIPVIIEV</sequence>
<evidence type="ECO:0000256" key="1">
    <source>
        <dbReference type="ARBA" id="ARBA00022490"/>
    </source>
</evidence>
<dbReference type="InterPro" id="IPR001587">
    <property type="entry name" value="RNase_J_CS"/>
</dbReference>
<evidence type="ECO:0000256" key="10">
    <source>
        <dbReference type="PIRSR" id="PIRSR004803-2"/>
    </source>
</evidence>
<keyword evidence="6 11" id="KW-0862">Zinc</keyword>
<feature type="binding site" evidence="11">
    <location>
        <position position="157"/>
    </location>
    <ligand>
        <name>Zn(2+)</name>
        <dbReference type="ChEBI" id="CHEBI:29105"/>
        <label>1</label>
        <note>catalytic</note>
    </ligand>
</feature>
<keyword evidence="3 11" id="KW-0479">Metal-binding</keyword>
<dbReference type="InterPro" id="IPR004613">
    <property type="entry name" value="RNase_J"/>
</dbReference>
<dbReference type="GO" id="GO:0006396">
    <property type="term" value="P:RNA processing"/>
    <property type="evidence" value="ECO:0007669"/>
    <property type="project" value="InterPro"/>
</dbReference>
<keyword evidence="5" id="KW-0378">Hydrolase</keyword>
<dbReference type="Gene3D" id="3.10.20.580">
    <property type="match status" value="1"/>
</dbReference>
<feature type="binding site" evidence="11">
    <location>
        <position position="67"/>
    </location>
    <ligand>
        <name>Zn(2+)</name>
        <dbReference type="ChEBI" id="CHEBI:29105"/>
        <label>1</label>
        <note>catalytic</note>
    </ligand>
</feature>
<dbReference type="PIRSF" id="PIRSF004803">
    <property type="entry name" value="RnjA"/>
    <property type="match status" value="1"/>
</dbReference>
<keyword evidence="11" id="KW-0106">Calcium</keyword>
<dbReference type="HAMAP" id="MF_01491">
    <property type="entry name" value="RNase_J_bact"/>
    <property type="match status" value="1"/>
</dbReference>
<dbReference type="PANTHER" id="PTHR43694:SF1">
    <property type="entry name" value="RIBONUCLEASE J"/>
    <property type="match status" value="1"/>
</dbReference>
<evidence type="ECO:0000313" key="14">
    <source>
        <dbReference type="Proteomes" id="UP000229924"/>
    </source>
</evidence>
<dbReference type="InterPro" id="IPR001279">
    <property type="entry name" value="Metallo-B-lactamas"/>
</dbReference>
<comment type="caution">
    <text evidence="13">The sequence shown here is derived from an EMBL/GenBank/DDBJ whole genome shotgun (WGS) entry which is preliminary data.</text>
</comment>
<evidence type="ECO:0000256" key="5">
    <source>
        <dbReference type="ARBA" id="ARBA00022801"/>
    </source>
</evidence>
<dbReference type="InterPro" id="IPR041636">
    <property type="entry name" value="RNase_J_C"/>
</dbReference>
<dbReference type="InterPro" id="IPR055132">
    <property type="entry name" value="RNase_J_b_CASP"/>
</dbReference>
<reference evidence="14" key="1">
    <citation type="submission" date="2017-09" db="EMBL/GenBank/DDBJ databases">
        <title>Depth-based differentiation of microbial function through sediment-hosted aquifers and enrichment of novel symbionts in the deep terrestrial subsurface.</title>
        <authorList>
            <person name="Probst A.J."/>
            <person name="Ladd B."/>
            <person name="Jarett J.K."/>
            <person name="Geller-Mcgrath D.E."/>
            <person name="Sieber C.M.K."/>
            <person name="Emerson J.B."/>
            <person name="Anantharaman K."/>
            <person name="Thomas B.C."/>
            <person name="Malmstrom R."/>
            <person name="Stieglmeier M."/>
            <person name="Klingl A."/>
            <person name="Woyke T."/>
            <person name="Ryan C.M."/>
            <person name="Banfield J.F."/>
        </authorList>
    </citation>
    <scope>NUCLEOTIDE SEQUENCE [LARGE SCALE GENOMIC DNA]</scope>
</reference>
<protein>
    <submittedName>
        <fullName evidence="13">Ribonuclease J</fullName>
    </submittedName>
</protein>
<feature type="binding site" evidence="11">
    <location>
        <position position="135"/>
    </location>
    <ligand>
        <name>Zn(2+)</name>
        <dbReference type="ChEBI" id="CHEBI:29105"/>
        <label>1</label>
        <note>catalytic</note>
    </ligand>
</feature>
<proteinExistence type="inferred from homology"/>
<comment type="cofactor">
    <cofactor evidence="11">
        <name>Zn(2+)</name>
        <dbReference type="ChEBI" id="CHEBI:29105"/>
    </cofactor>
    <text evidence="11">Binds 2 Zn(2+) ions per subunit. It is not clear if Zn(2+) or Mg(2+) is physiologically important.</text>
</comment>